<keyword evidence="3" id="KW-1185">Reference proteome</keyword>
<keyword evidence="2" id="KW-0808">Transferase</keyword>
<dbReference type="SUPFAM" id="SSF53448">
    <property type="entry name" value="Nucleotide-diphospho-sugar transferases"/>
    <property type="match status" value="1"/>
</dbReference>
<organism evidence="2 3">
    <name type="scientific">Treponema succinifaciens (strain ATCC 33096 / DSM 2489 / 6091)</name>
    <dbReference type="NCBI Taxonomy" id="869209"/>
    <lineage>
        <taxon>Bacteria</taxon>
        <taxon>Pseudomonadati</taxon>
        <taxon>Spirochaetota</taxon>
        <taxon>Spirochaetia</taxon>
        <taxon>Spirochaetales</taxon>
        <taxon>Treponemataceae</taxon>
        <taxon>Treponema</taxon>
    </lineage>
</organism>
<evidence type="ECO:0000259" key="1">
    <source>
        <dbReference type="Pfam" id="PF00535"/>
    </source>
</evidence>
<feature type="domain" description="Glycosyltransferase 2-like" evidence="1">
    <location>
        <begin position="26"/>
        <end position="96"/>
    </location>
</feature>
<proteinExistence type="predicted"/>
<gene>
    <name evidence="2" type="ordered locus">Tresu_1328</name>
</gene>
<dbReference type="GO" id="GO:0016740">
    <property type="term" value="F:transferase activity"/>
    <property type="evidence" value="ECO:0007669"/>
    <property type="project" value="UniProtKB-KW"/>
</dbReference>
<name>F2NRZ9_TRES6</name>
<evidence type="ECO:0000313" key="2">
    <source>
        <dbReference type="EMBL" id="AEB14235.1"/>
    </source>
</evidence>
<dbReference type="InterPro" id="IPR001173">
    <property type="entry name" value="Glyco_trans_2-like"/>
</dbReference>
<evidence type="ECO:0000313" key="3">
    <source>
        <dbReference type="Proteomes" id="UP000006852"/>
    </source>
</evidence>
<accession>F2NRZ9</accession>
<dbReference type="AlphaFoldDB" id="F2NRZ9"/>
<dbReference type="eggNOG" id="COG1216">
    <property type="taxonomic scope" value="Bacteria"/>
</dbReference>
<dbReference type="OrthoDB" id="9771846at2"/>
<dbReference type="InterPro" id="IPR029044">
    <property type="entry name" value="Nucleotide-diphossugar_trans"/>
</dbReference>
<reference evidence="2 3" key="1">
    <citation type="journal article" date="2011" name="Stand. Genomic Sci.">
        <title>Complete genome sequence of Treponema succinifaciens type strain (6091).</title>
        <authorList>
            <person name="Han C."/>
            <person name="Gronow S."/>
            <person name="Teshima H."/>
            <person name="Lapidus A."/>
            <person name="Nolan M."/>
            <person name="Lucas S."/>
            <person name="Hammon N."/>
            <person name="Deshpande S."/>
            <person name="Cheng J.F."/>
            <person name="Zeytun A."/>
            <person name="Tapia R."/>
            <person name="Goodwin L."/>
            <person name="Pitluck S."/>
            <person name="Liolios K."/>
            <person name="Pagani I."/>
            <person name="Ivanova N."/>
            <person name="Mavromatis K."/>
            <person name="Mikhailova N."/>
            <person name="Huntemann M."/>
            <person name="Pati A."/>
            <person name="Chen A."/>
            <person name="Palaniappan K."/>
            <person name="Land M."/>
            <person name="Hauser L."/>
            <person name="Brambilla E.M."/>
            <person name="Rohde M."/>
            <person name="Goker M."/>
            <person name="Woyke T."/>
            <person name="Bristow J."/>
            <person name="Eisen J.A."/>
            <person name="Markowitz V."/>
            <person name="Hugenholtz P."/>
            <person name="Kyrpides N.C."/>
            <person name="Klenk H.P."/>
            <person name="Detter J.C."/>
        </authorList>
    </citation>
    <scope>NUCLEOTIDE SEQUENCE [LARGE SCALE GENOMIC DNA]</scope>
    <source>
        <strain evidence="3">ATCC 33096 / DSM 2489 / 6091</strain>
    </source>
</reference>
<dbReference type="KEGG" id="tsu:Tresu_1328"/>
<sequence>MKTISLITVYFPDENVRNNIIQLSRLVDKVVLLDNTPISDNSALFSGIEKTEYIAYKENLGLSEAFNRYLKKLTENCFIIFFDQDSFCPESLIEQLKNDYSFCCRKLGKKGIIGPAYFEKNANQLMIPKQKKRITEGIYQVKSIITSGMFTELEVLQKIGLWNEEIFLDMADWDLCWRVLHTGFFCCLSTNAVLSHRLGKSIHYFCGIKIEEWASFRVYYQVRDCLYLLRKDYVPFK</sequence>
<dbReference type="STRING" id="869209.Tresu_1328"/>
<protein>
    <submittedName>
        <fullName evidence="2">Glycosyl transferase family protein</fullName>
    </submittedName>
</protein>
<dbReference type="EMBL" id="CP002631">
    <property type="protein sequence ID" value="AEB14235.1"/>
    <property type="molecule type" value="Genomic_DNA"/>
</dbReference>
<dbReference type="Proteomes" id="UP000006852">
    <property type="component" value="Chromosome"/>
</dbReference>
<dbReference type="Gene3D" id="3.90.550.10">
    <property type="entry name" value="Spore Coat Polysaccharide Biosynthesis Protein SpsA, Chain A"/>
    <property type="match status" value="1"/>
</dbReference>
<dbReference type="GeneID" id="302998491"/>
<dbReference type="HOGENOM" id="CLU_023845_9_1_12"/>
<dbReference type="Pfam" id="PF00535">
    <property type="entry name" value="Glycos_transf_2"/>
    <property type="match status" value="1"/>
</dbReference>
<dbReference type="RefSeq" id="WP_013701522.1">
    <property type="nucleotide sequence ID" value="NC_015385.1"/>
</dbReference>
<reference evidence="3" key="2">
    <citation type="submission" date="2011-04" db="EMBL/GenBank/DDBJ databases">
        <title>The complete genome of chromosome of Treponema succinifaciens DSM 2489.</title>
        <authorList>
            <person name="Lucas S."/>
            <person name="Copeland A."/>
            <person name="Lapidus A."/>
            <person name="Bruce D."/>
            <person name="Goodwin L."/>
            <person name="Pitluck S."/>
            <person name="Peters L."/>
            <person name="Kyrpides N."/>
            <person name="Mavromatis K."/>
            <person name="Ivanova N."/>
            <person name="Ovchinnikova G."/>
            <person name="Teshima H."/>
            <person name="Detter J.C."/>
            <person name="Tapia R."/>
            <person name="Han C."/>
            <person name="Land M."/>
            <person name="Hauser L."/>
            <person name="Markowitz V."/>
            <person name="Cheng J.-F."/>
            <person name="Hugenholtz P."/>
            <person name="Woyke T."/>
            <person name="Wu D."/>
            <person name="Gronow S."/>
            <person name="Wellnitz S."/>
            <person name="Brambilla E."/>
            <person name="Klenk H.-P."/>
            <person name="Eisen J.A."/>
        </authorList>
    </citation>
    <scope>NUCLEOTIDE SEQUENCE [LARGE SCALE GENOMIC DNA]</scope>
    <source>
        <strain evidence="3">ATCC 33096 / DSM 2489 / 6091</strain>
    </source>
</reference>